<keyword evidence="6" id="KW-0500">Molybdenum</keyword>
<dbReference type="SUPFAM" id="SSF63882">
    <property type="entry name" value="MoeA N-terminal region -like"/>
    <property type="match status" value="1"/>
</dbReference>
<keyword evidence="9" id="KW-1185">Reference proteome</keyword>
<accession>A0A286CZ54</accession>
<dbReference type="Gene3D" id="2.40.340.10">
    <property type="entry name" value="MoeA, C-terminal, domain IV"/>
    <property type="match status" value="1"/>
</dbReference>
<evidence type="ECO:0000256" key="2">
    <source>
        <dbReference type="ARBA" id="ARBA00005046"/>
    </source>
</evidence>
<dbReference type="InterPro" id="IPR036688">
    <property type="entry name" value="MoeA_C_domain_IV_sf"/>
</dbReference>
<dbReference type="GO" id="GO:0005829">
    <property type="term" value="C:cytosol"/>
    <property type="evidence" value="ECO:0007669"/>
    <property type="project" value="TreeGrafter"/>
</dbReference>
<dbReference type="OrthoDB" id="9804758at2"/>
<keyword evidence="6" id="KW-0808">Transferase</keyword>
<evidence type="ECO:0000256" key="1">
    <source>
        <dbReference type="ARBA" id="ARBA00002901"/>
    </source>
</evidence>
<evidence type="ECO:0000259" key="7">
    <source>
        <dbReference type="SMART" id="SM00852"/>
    </source>
</evidence>
<dbReference type="InterPro" id="IPR005110">
    <property type="entry name" value="MoeA_linker/N"/>
</dbReference>
<sequence length="428" mass="44727">MIDYDAALAAILQRCRPLPAESVPAAQALSAVLAEDVRSQICLPPFDSSAMDGFALDTQGGLARSGSEFAVTGVQVAGDAGVPATTGAWEITTGAWIPQGLDAVVPVEQVQIAAAADDGHALRFRLLADVAAGSNIRRRGEDIAEGVRIMRAGQILQAPQLMLLAAQGISQVQAVRQPRVAVVVSGRELVADPMQTLAPGQIRDSNGPFLHARLVAAGADVVYRTRVGDDPAEFLSALDRALANAADVVVSTGAVSRGRHDFIPDALRRRGAEIGFHKVAMRPGKPLLFATLPGGQLCFGLPGNPVSSAVGLRFFVEPALRAMLGMAPERPLRLPLAAATRKRSGLRTHLHAQVLCDAGGQLRVGVLQQQQSFRLMPMLDANAWAVLPASAAGADAGEMVDVYGLGHLLPLQMGACLQDTGGRSGNGR</sequence>
<name>A0A286CZ54_9GAMM</name>
<evidence type="ECO:0000256" key="3">
    <source>
        <dbReference type="ARBA" id="ARBA00010763"/>
    </source>
</evidence>
<dbReference type="Gene3D" id="2.170.190.11">
    <property type="entry name" value="Molybdopterin biosynthesis moea protein, domain 3"/>
    <property type="match status" value="1"/>
</dbReference>
<dbReference type="Pfam" id="PF03454">
    <property type="entry name" value="MoeA_C"/>
    <property type="match status" value="1"/>
</dbReference>
<comment type="similarity">
    <text evidence="3 6">Belongs to the MoeA family.</text>
</comment>
<dbReference type="Gene3D" id="3.90.105.10">
    <property type="entry name" value="Molybdopterin biosynthesis moea protein, domain 2"/>
    <property type="match status" value="1"/>
</dbReference>
<dbReference type="EC" id="2.10.1.1" evidence="6"/>
<comment type="cofactor">
    <cofactor evidence="6">
        <name>Mg(2+)</name>
        <dbReference type="ChEBI" id="CHEBI:18420"/>
    </cofactor>
</comment>
<protein>
    <recommendedName>
        <fullName evidence="6">Molybdopterin molybdenumtransferase</fullName>
        <ecNumber evidence="6">2.10.1.1</ecNumber>
    </recommendedName>
</protein>
<dbReference type="NCBIfam" id="TIGR00177">
    <property type="entry name" value="molyb_syn"/>
    <property type="match status" value="1"/>
</dbReference>
<keyword evidence="6" id="KW-0479">Metal-binding</keyword>
<evidence type="ECO:0000313" key="8">
    <source>
        <dbReference type="EMBL" id="SOD51685.1"/>
    </source>
</evidence>
<gene>
    <name evidence="8" type="ORF">SAMN06296416_101811</name>
</gene>
<comment type="function">
    <text evidence="1 6">Catalyzes the insertion of molybdate into adenylated molybdopterin with the concomitant release of AMP.</text>
</comment>
<reference evidence="8 9" key="1">
    <citation type="submission" date="2017-09" db="EMBL/GenBank/DDBJ databases">
        <authorList>
            <person name="Ehlers B."/>
            <person name="Leendertz F.H."/>
        </authorList>
    </citation>
    <scope>NUCLEOTIDE SEQUENCE [LARGE SCALE GENOMIC DNA]</scope>
    <source>
        <strain evidence="8 9">CGMCC 1.10978</strain>
    </source>
</reference>
<dbReference type="Pfam" id="PF00994">
    <property type="entry name" value="MoCF_biosynth"/>
    <property type="match status" value="1"/>
</dbReference>
<dbReference type="InterPro" id="IPR036135">
    <property type="entry name" value="MoeA_linker/N_sf"/>
</dbReference>
<feature type="domain" description="MoaB/Mog" evidence="7">
    <location>
        <begin position="181"/>
        <end position="322"/>
    </location>
</feature>
<dbReference type="CDD" id="cd00887">
    <property type="entry name" value="MoeA"/>
    <property type="match status" value="1"/>
</dbReference>
<dbReference type="InterPro" id="IPR008284">
    <property type="entry name" value="MoCF_biosynth_CS"/>
</dbReference>
<dbReference type="InterPro" id="IPR038987">
    <property type="entry name" value="MoeA-like"/>
</dbReference>
<dbReference type="PANTHER" id="PTHR10192:SF5">
    <property type="entry name" value="GEPHYRIN"/>
    <property type="match status" value="1"/>
</dbReference>
<dbReference type="PANTHER" id="PTHR10192">
    <property type="entry name" value="MOLYBDOPTERIN BIOSYNTHESIS PROTEIN"/>
    <property type="match status" value="1"/>
</dbReference>
<keyword evidence="6" id="KW-0460">Magnesium</keyword>
<dbReference type="SUPFAM" id="SSF63867">
    <property type="entry name" value="MoeA C-terminal domain-like"/>
    <property type="match status" value="1"/>
</dbReference>
<dbReference type="GO" id="GO:0061599">
    <property type="term" value="F:molybdopterin molybdotransferase activity"/>
    <property type="evidence" value="ECO:0007669"/>
    <property type="project" value="UniProtKB-UniRule"/>
</dbReference>
<dbReference type="Pfam" id="PF03453">
    <property type="entry name" value="MoeA_N"/>
    <property type="match status" value="1"/>
</dbReference>
<dbReference type="InterPro" id="IPR005111">
    <property type="entry name" value="MoeA_C_domain_IV"/>
</dbReference>
<dbReference type="NCBIfam" id="NF045515">
    <property type="entry name" value="Glp_gephyrin"/>
    <property type="match status" value="1"/>
</dbReference>
<dbReference type="SMART" id="SM00852">
    <property type="entry name" value="MoCF_biosynth"/>
    <property type="match status" value="1"/>
</dbReference>
<comment type="catalytic activity">
    <reaction evidence="5">
        <text>adenylyl-molybdopterin + molybdate = Mo-molybdopterin + AMP + H(+)</text>
        <dbReference type="Rhea" id="RHEA:35047"/>
        <dbReference type="ChEBI" id="CHEBI:15378"/>
        <dbReference type="ChEBI" id="CHEBI:36264"/>
        <dbReference type="ChEBI" id="CHEBI:62727"/>
        <dbReference type="ChEBI" id="CHEBI:71302"/>
        <dbReference type="ChEBI" id="CHEBI:456215"/>
        <dbReference type="EC" id="2.10.1.1"/>
    </reaction>
</comment>
<evidence type="ECO:0000256" key="6">
    <source>
        <dbReference type="RuleBase" id="RU365090"/>
    </source>
</evidence>
<evidence type="ECO:0000313" key="9">
    <source>
        <dbReference type="Proteomes" id="UP000219374"/>
    </source>
</evidence>
<comment type="pathway">
    <text evidence="2 6">Cofactor biosynthesis; molybdopterin biosynthesis.</text>
</comment>
<dbReference type="SUPFAM" id="SSF53218">
    <property type="entry name" value="Molybdenum cofactor biosynthesis proteins"/>
    <property type="match status" value="1"/>
</dbReference>
<dbReference type="RefSeq" id="WP_097120787.1">
    <property type="nucleotide sequence ID" value="NZ_OCND01000001.1"/>
</dbReference>
<proteinExistence type="inferred from homology"/>
<evidence type="ECO:0000256" key="5">
    <source>
        <dbReference type="ARBA" id="ARBA00047317"/>
    </source>
</evidence>
<dbReference type="GO" id="GO:0046872">
    <property type="term" value="F:metal ion binding"/>
    <property type="evidence" value="ECO:0007669"/>
    <property type="project" value="UniProtKB-UniRule"/>
</dbReference>
<dbReference type="PROSITE" id="PS01079">
    <property type="entry name" value="MOCF_BIOSYNTHESIS_2"/>
    <property type="match status" value="1"/>
</dbReference>
<dbReference type="EMBL" id="OCND01000001">
    <property type="protein sequence ID" value="SOD51685.1"/>
    <property type="molecule type" value="Genomic_DNA"/>
</dbReference>
<dbReference type="UniPathway" id="UPA00344"/>
<keyword evidence="4 6" id="KW-0501">Molybdenum cofactor biosynthesis</keyword>
<organism evidence="8 9">
    <name type="scientific">Pseudoxanthomonas wuyuanensis</name>
    <dbReference type="NCBI Taxonomy" id="1073196"/>
    <lineage>
        <taxon>Bacteria</taxon>
        <taxon>Pseudomonadati</taxon>
        <taxon>Pseudomonadota</taxon>
        <taxon>Gammaproteobacteria</taxon>
        <taxon>Lysobacterales</taxon>
        <taxon>Lysobacteraceae</taxon>
        <taxon>Pseudoxanthomonas</taxon>
    </lineage>
</organism>
<dbReference type="GO" id="GO:0006777">
    <property type="term" value="P:Mo-molybdopterin cofactor biosynthetic process"/>
    <property type="evidence" value="ECO:0007669"/>
    <property type="project" value="UniProtKB-UniRule"/>
</dbReference>
<evidence type="ECO:0000256" key="4">
    <source>
        <dbReference type="ARBA" id="ARBA00023150"/>
    </source>
</evidence>
<dbReference type="InterPro" id="IPR036425">
    <property type="entry name" value="MoaB/Mog-like_dom_sf"/>
</dbReference>
<dbReference type="InterPro" id="IPR001453">
    <property type="entry name" value="MoaB/Mog_dom"/>
</dbReference>
<dbReference type="Gene3D" id="3.40.980.10">
    <property type="entry name" value="MoaB/Mog-like domain"/>
    <property type="match status" value="1"/>
</dbReference>
<dbReference type="AlphaFoldDB" id="A0A286CZ54"/>
<dbReference type="Proteomes" id="UP000219374">
    <property type="component" value="Unassembled WGS sequence"/>
</dbReference>